<dbReference type="AlphaFoldDB" id="A0A9P0TRN6"/>
<evidence type="ECO:0000313" key="3">
    <source>
        <dbReference type="Proteomes" id="UP001152562"/>
    </source>
</evidence>
<evidence type="ECO:0000256" key="1">
    <source>
        <dbReference type="SAM" id="MobiDB-lite"/>
    </source>
</evidence>
<reference evidence="2" key="1">
    <citation type="submission" date="2022-05" db="EMBL/GenBank/DDBJ databases">
        <authorList>
            <person name="Okamura Y."/>
        </authorList>
    </citation>
    <scope>NUCLEOTIDE SEQUENCE</scope>
</reference>
<dbReference type="EMBL" id="CALOZG010000027">
    <property type="protein sequence ID" value="CAH4032179.1"/>
    <property type="molecule type" value="Genomic_DNA"/>
</dbReference>
<keyword evidence="3" id="KW-1185">Reference proteome</keyword>
<proteinExistence type="predicted"/>
<organism evidence="2 3">
    <name type="scientific">Pieris brassicae</name>
    <name type="common">White butterfly</name>
    <name type="synonym">Large white butterfly</name>
    <dbReference type="NCBI Taxonomy" id="7116"/>
    <lineage>
        <taxon>Eukaryota</taxon>
        <taxon>Metazoa</taxon>
        <taxon>Ecdysozoa</taxon>
        <taxon>Arthropoda</taxon>
        <taxon>Hexapoda</taxon>
        <taxon>Insecta</taxon>
        <taxon>Pterygota</taxon>
        <taxon>Neoptera</taxon>
        <taxon>Endopterygota</taxon>
        <taxon>Lepidoptera</taxon>
        <taxon>Glossata</taxon>
        <taxon>Ditrysia</taxon>
        <taxon>Papilionoidea</taxon>
        <taxon>Pieridae</taxon>
        <taxon>Pierinae</taxon>
        <taxon>Pieris</taxon>
    </lineage>
</organism>
<dbReference type="Proteomes" id="UP001152562">
    <property type="component" value="Unassembled WGS sequence"/>
</dbReference>
<feature type="region of interest" description="Disordered" evidence="1">
    <location>
        <begin position="54"/>
        <end position="76"/>
    </location>
</feature>
<name>A0A9P0TRN6_PIEBR</name>
<evidence type="ECO:0000313" key="2">
    <source>
        <dbReference type="EMBL" id="CAH4032179.1"/>
    </source>
</evidence>
<comment type="caution">
    <text evidence="2">The sequence shown here is derived from an EMBL/GenBank/DDBJ whole genome shotgun (WGS) entry which is preliminary data.</text>
</comment>
<gene>
    <name evidence="2" type="ORF">PIBRA_LOCUS8598</name>
</gene>
<sequence>MRQRRGGAAGAAAWRGAPRGSLVALVPVVGSEAERPRESPRAVLVRSRSAPLGAFSMETQSQDVANGPGEVPNDPGKMFVGGLSWQTSPGTQRLGS</sequence>
<accession>A0A9P0TRN6</accession>
<protein>
    <submittedName>
        <fullName evidence="2">Uncharacterized protein</fullName>
    </submittedName>
</protein>